<dbReference type="AlphaFoldDB" id="K9GMH9"/>
<dbReference type="Proteomes" id="UP000009881">
    <property type="component" value="Unassembled WGS sequence"/>
</dbReference>
<dbReference type="PATRIC" id="fig|1238182.3.peg.4569"/>
<dbReference type="GO" id="GO:0016757">
    <property type="term" value="F:glycosyltransferase activity"/>
    <property type="evidence" value="ECO:0007669"/>
    <property type="project" value="TreeGrafter"/>
</dbReference>
<dbReference type="SUPFAM" id="SSF53756">
    <property type="entry name" value="UDP-Glycosyltransferase/glycogen phosphorylase"/>
    <property type="match status" value="1"/>
</dbReference>
<dbReference type="PANTHER" id="PTHR45947:SF3">
    <property type="entry name" value="SULFOQUINOVOSYL TRANSFERASE SQD2"/>
    <property type="match status" value="1"/>
</dbReference>
<dbReference type="STRING" id="1238182.C882_3389"/>
<dbReference type="eggNOG" id="COG0438">
    <property type="taxonomic scope" value="Bacteria"/>
</dbReference>
<dbReference type="Gene3D" id="3.40.50.2000">
    <property type="entry name" value="Glycogen Phosphorylase B"/>
    <property type="match status" value="1"/>
</dbReference>
<comment type="caution">
    <text evidence="1">The sequence shown here is derived from an EMBL/GenBank/DDBJ whole genome shotgun (WGS) entry which is preliminary data.</text>
</comment>
<dbReference type="PANTHER" id="PTHR45947">
    <property type="entry name" value="SULFOQUINOVOSYL TRANSFERASE SQD2"/>
    <property type="match status" value="1"/>
</dbReference>
<organism evidence="1 2">
    <name type="scientific">Caenispirillum salinarum AK4</name>
    <dbReference type="NCBI Taxonomy" id="1238182"/>
    <lineage>
        <taxon>Bacteria</taxon>
        <taxon>Pseudomonadati</taxon>
        <taxon>Pseudomonadota</taxon>
        <taxon>Alphaproteobacteria</taxon>
        <taxon>Rhodospirillales</taxon>
        <taxon>Novispirillaceae</taxon>
        <taxon>Caenispirillum</taxon>
    </lineage>
</organism>
<dbReference type="Pfam" id="PF13692">
    <property type="entry name" value="Glyco_trans_1_4"/>
    <property type="match status" value="1"/>
</dbReference>
<accession>K9GMH9</accession>
<dbReference type="EMBL" id="ANHY01000049">
    <property type="protein sequence ID" value="EKV25904.1"/>
    <property type="molecule type" value="Genomic_DNA"/>
</dbReference>
<sequence>MVHIPTGVETDIFRPRDKALARELLGLPRDRRIVLFGALGATADSRKGYRYLRDTLKHLAARPERSGAALHLAVFGGDRWAPKGEEGRLPLPASWIGRLHDRIALALLYSAADVLVAPFLEDNLPNVVLEAAACGLPVAAFDTGGLPDAVRHQETGWLAPLRDSASLAEGIAWIVEDGARHAALSAAARSVAERTFSIDGCAREWLRLLDPAASGGAPA</sequence>
<evidence type="ECO:0000313" key="1">
    <source>
        <dbReference type="EMBL" id="EKV25904.1"/>
    </source>
</evidence>
<dbReference type="InterPro" id="IPR050194">
    <property type="entry name" value="Glycosyltransferase_grp1"/>
</dbReference>
<gene>
    <name evidence="1" type="ORF">C882_3389</name>
</gene>
<evidence type="ECO:0000313" key="2">
    <source>
        <dbReference type="Proteomes" id="UP000009881"/>
    </source>
</evidence>
<name>K9GMH9_9PROT</name>
<protein>
    <recommendedName>
        <fullName evidence="3">Glycosyltransferase</fullName>
    </recommendedName>
</protein>
<reference evidence="1 2" key="1">
    <citation type="journal article" date="2013" name="Genome Announc.">
        <title>Draft Genome Sequence of an Alphaproteobacterium, Caenispirillum salinarum AK4(T), Isolated from a Solar Saltern.</title>
        <authorList>
            <person name="Khatri I."/>
            <person name="Singh A."/>
            <person name="Korpole S."/>
            <person name="Pinnaka A.K."/>
            <person name="Subramanian S."/>
        </authorList>
    </citation>
    <scope>NUCLEOTIDE SEQUENCE [LARGE SCALE GENOMIC DNA]</scope>
    <source>
        <strain evidence="1 2">AK4</strain>
    </source>
</reference>
<proteinExistence type="predicted"/>
<keyword evidence="2" id="KW-1185">Reference proteome</keyword>
<evidence type="ECO:0008006" key="3">
    <source>
        <dbReference type="Google" id="ProtNLM"/>
    </source>
</evidence>